<proteinExistence type="predicted"/>
<dbReference type="RefSeq" id="WP_150873163.1">
    <property type="nucleotide sequence ID" value="NZ_VWSE01000010.1"/>
</dbReference>
<dbReference type="AlphaFoldDB" id="A0A5N3QUX0"/>
<feature type="transmembrane region" description="Helical" evidence="1">
    <location>
        <begin position="20"/>
        <end position="41"/>
    </location>
</feature>
<dbReference type="EMBL" id="VWSE01000010">
    <property type="protein sequence ID" value="KAB0285462.1"/>
    <property type="molecule type" value="Genomic_DNA"/>
</dbReference>
<comment type="caution">
    <text evidence="2">The sequence shown here is derived from an EMBL/GenBank/DDBJ whole genome shotgun (WGS) entry which is preliminary data.</text>
</comment>
<keyword evidence="1" id="KW-1133">Transmembrane helix</keyword>
<reference evidence="2 3" key="1">
    <citation type="submission" date="2019-09" db="EMBL/GenBank/DDBJ databases">
        <title>Whole genome sequence of Vibrio fortis.</title>
        <authorList>
            <person name="Das S.K."/>
        </authorList>
    </citation>
    <scope>NUCLEOTIDE SEQUENCE [LARGE SCALE GENOMIC DNA]</scope>
    <source>
        <strain evidence="2 3">AN60</strain>
    </source>
</reference>
<gene>
    <name evidence="2" type="ORF">F2P58_23400</name>
</gene>
<dbReference type="Proteomes" id="UP000326789">
    <property type="component" value="Unassembled WGS sequence"/>
</dbReference>
<organism evidence="2 3">
    <name type="scientific">Vibrio fortis</name>
    <dbReference type="NCBI Taxonomy" id="212667"/>
    <lineage>
        <taxon>Bacteria</taxon>
        <taxon>Pseudomonadati</taxon>
        <taxon>Pseudomonadota</taxon>
        <taxon>Gammaproteobacteria</taxon>
        <taxon>Vibrionales</taxon>
        <taxon>Vibrionaceae</taxon>
        <taxon>Vibrio</taxon>
    </lineage>
</organism>
<keyword evidence="1" id="KW-0812">Transmembrane</keyword>
<name>A0A5N3QUX0_9VIBR</name>
<sequence>MTLQELVMEEVPELRQELITHLPLCDIFTIVYGGVLIGYYNPTHNELRLNRTEINNILGGHSTTN</sequence>
<protein>
    <submittedName>
        <fullName evidence="2">Uncharacterized protein</fullName>
    </submittedName>
</protein>
<keyword evidence="1" id="KW-0472">Membrane</keyword>
<evidence type="ECO:0000256" key="1">
    <source>
        <dbReference type="SAM" id="Phobius"/>
    </source>
</evidence>
<evidence type="ECO:0000313" key="2">
    <source>
        <dbReference type="EMBL" id="KAB0285462.1"/>
    </source>
</evidence>
<evidence type="ECO:0000313" key="3">
    <source>
        <dbReference type="Proteomes" id="UP000326789"/>
    </source>
</evidence>
<accession>A0A5N3QUX0</accession>